<reference evidence="3" key="3">
    <citation type="submission" date="2024-02" db="EMBL/GenBank/DDBJ databases">
        <title>Comparative genomics of Cryptococcus and Kwoniella reveals pathogenesis evolution and contrasting modes of karyotype evolution via chromosome fusion or intercentromeric recombination.</title>
        <authorList>
            <person name="Coelho M.A."/>
            <person name="David-Palma M."/>
            <person name="Shea T."/>
            <person name="Bowers K."/>
            <person name="McGinley-Smith S."/>
            <person name="Mohammad A.W."/>
            <person name="Gnirke A."/>
            <person name="Yurkov A.M."/>
            <person name="Nowrousian M."/>
            <person name="Sun S."/>
            <person name="Cuomo C.A."/>
            <person name="Heitman J."/>
        </authorList>
    </citation>
    <scope>NUCLEOTIDE SEQUENCE</scope>
    <source>
        <strain evidence="3">CBS 10117</strain>
    </source>
</reference>
<protein>
    <recommendedName>
        <fullName evidence="1">Enoyl reductase (ER) domain-containing protein</fullName>
    </recommendedName>
</protein>
<dbReference type="CDD" id="cd08276">
    <property type="entry name" value="MDR7"/>
    <property type="match status" value="1"/>
</dbReference>
<dbReference type="InterPro" id="IPR013154">
    <property type="entry name" value="ADH-like_N"/>
</dbReference>
<dbReference type="Proteomes" id="UP000078595">
    <property type="component" value="Chromosome 5"/>
</dbReference>
<dbReference type="SUPFAM" id="SSF50129">
    <property type="entry name" value="GroES-like"/>
    <property type="match status" value="1"/>
</dbReference>
<evidence type="ECO:0000313" key="4">
    <source>
        <dbReference type="Proteomes" id="UP000078595"/>
    </source>
</evidence>
<gene>
    <name evidence="2" type="ORF">I303_04135</name>
    <name evidence="3" type="ORF">I303_104881</name>
</gene>
<feature type="domain" description="Enoyl reductase (ER)" evidence="1">
    <location>
        <begin position="15"/>
        <end position="338"/>
    </location>
</feature>
<dbReference type="SMART" id="SM00829">
    <property type="entry name" value="PKS_ER"/>
    <property type="match status" value="1"/>
</dbReference>
<evidence type="ECO:0000313" key="3">
    <source>
        <dbReference type="EMBL" id="WWC62285.1"/>
    </source>
</evidence>
<dbReference type="PANTHER" id="PTHR45033:SF2">
    <property type="entry name" value="ZINC-TYPE ALCOHOL DEHYDROGENASE-LIKE PROTEIN C1773.06C"/>
    <property type="match status" value="1"/>
</dbReference>
<reference evidence="3" key="2">
    <citation type="submission" date="2013-07" db="EMBL/GenBank/DDBJ databases">
        <authorList>
            <consortium name="The Broad Institute Genome Sequencing Platform"/>
            <person name="Cuomo C."/>
            <person name="Litvintseva A."/>
            <person name="Chen Y."/>
            <person name="Heitman J."/>
            <person name="Sun S."/>
            <person name="Springer D."/>
            <person name="Dromer F."/>
            <person name="Young S.K."/>
            <person name="Zeng Q."/>
            <person name="Gargeya S."/>
            <person name="Fitzgerald M."/>
            <person name="Abouelleil A."/>
            <person name="Alvarado L."/>
            <person name="Berlin A.M."/>
            <person name="Chapman S.B."/>
            <person name="Dewar J."/>
            <person name="Goldberg J."/>
            <person name="Griggs A."/>
            <person name="Gujja S."/>
            <person name="Hansen M."/>
            <person name="Howarth C."/>
            <person name="Imamovic A."/>
            <person name="Larimer J."/>
            <person name="McCowan C."/>
            <person name="Murphy C."/>
            <person name="Pearson M."/>
            <person name="Priest M."/>
            <person name="Roberts A."/>
            <person name="Saif S."/>
            <person name="Shea T."/>
            <person name="Sykes S."/>
            <person name="Wortman J."/>
            <person name="Nusbaum C."/>
            <person name="Birren B."/>
        </authorList>
    </citation>
    <scope>NUCLEOTIDE SEQUENCE</scope>
    <source>
        <strain evidence="3">CBS 10117</strain>
    </source>
</reference>
<dbReference type="RefSeq" id="XP_018262656.1">
    <property type="nucleotide sequence ID" value="XM_018407445.1"/>
</dbReference>
<dbReference type="InterPro" id="IPR036291">
    <property type="entry name" value="NAD(P)-bd_dom_sf"/>
</dbReference>
<dbReference type="AlphaFoldDB" id="A0A1A6A432"/>
<sequence>MSPTSMKQWKLTGRGDYDQLKLETDQPVPKVGENDILVRVKAVSLNYRDISIVRGTYPFPLKDVMVPVSDAAGVVEAVGSRVTRFKKGDKVLPTFHQVQQPGKPSLGGPIDGVAREYLVVSELDAALMPKEYDFVQGSTLPCAALTAWDALFGLEGRILKPGDWVLTQGTGGVSLFALQLAKAAGASVVSTTSSSDKSEILKSLGADHVINYKEDQDWGKTAKSLTPNGAGFQHIIEIGGPGTLKHSLNAIGFQGVISVIGFVAGSEDQMPTLLDCLSYQCIARGIFVGSREQCEDMVRAIDSNGLKPVVDSEVFNFENLPKAYQYMEAQKHVGKVVVKFSD</sequence>
<dbReference type="PANTHER" id="PTHR45033">
    <property type="match status" value="1"/>
</dbReference>
<accession>A0A1A6A432</accession>
<proteinExistence type="predicted"/>
<dbReference type="SUPFAM" id="SSF51735">
    <property type="entry name" value="NAD(P)-binding Rossmann-fold domains"/>
    <property type="match status" value="1"/>
</dbReference>
<evidence type="ECO:0000259" key="1">
    <source>
        <dbReference type="SMART" id="SM00829"/>
    </source>
</evidence>
<dbReference type="VEuPathDB" id="FungiDB:I303_04135"/>
<reference evidence="2" key="1">
    <citation type="submission" date="2013-07" db="EMBL/GenBank/DDBJ databases">
        <title>The Genome Sequence of Cryptococcus dejecticola CBS10117.</title>
        <authorList>
            <consortium name="The Broad Institute Genome Sequencing Platform"/>
            <person name="Cuomo C."/>
            <person name="Litvintseva A."/>
            <person name="Chen Y."/>
            <person name="Heitman J."/>
            <person name="Sun S."/>
            <person name="Springer D."/>
            <person name="Dromer F."/>
            <person name="Young S.K."/>
            <person name="Zeng Q."/>
            <person name="Gargeya S."/>
            <person name="Fitzgerald M."/>
            <person name="Abouelleil A."/>
            <person name="Alvarado L."/>
            <person name="Berlin A.M."/>
            <person name="Chapman S.B."/>
            <person name="Dewar J."/>
            <person name="Goldberg J."/>
            <person name="Griggs A."/>
            <person name="Gujja S."/>
            <person name="Hansen M."/>
            <person name="Howarth C."/>
            <person name="Imamovic A."/>
            <person name="Larimer J."/>
            <person name="McCowan C."/>
            <person name="Murphy C."/>
            <person name="Pearson M."/>
            <person name="Priest M."/>
            <person name="Roberts A."/>
            <person name="Saif S."/>
            <person name="Shea T."/>
            <person name="Sykes S."/>
            <person name="Wortman J."/>
            <person name="Nusbaum C."/>
            <person name="Birren B."/>
        </authorList>
    </citation>
    <scope>NUCLEOTIDE SEQUENCE [LARGE SCALE GENOMIC DNA]</scope>
    <source>
        <strain evidence="2">CBS 10117</strain>
    </source>
</reference>
<dbReference type="KEGG" id="kdj:28967834"/>
<dbReference type="InterPro" id="IPR011032">
    <property type="entry name" value="GroES-like_sf"/>
</dbReference>
<dbReference type="STRING" id="1296121.A0A1A6A432"/>
<dbReference type="GO" id="GO:0016491">
    <property type="term" value="F:oxidoreductase activity"/>
    <property type="evidence" value="ECO:0007669"/>
    <property type="project" value="InterPro"/>
</dbReference>
<dbReference type="GeneID" id="28967834"/>
<dbReference type="InterPro" id="IPR013149">
    <property type="entry name" value="ADH-like_C"/>
</dbReference>
<dbReference type="InterPro" id="IPR052711">
    <property type="entry name" value="Zinc_ADH-like"/>
</dbReference>
<name>A0A1A6A432_9TREE</name>
<dbReference type="InterPro" id="IPR020843">
    <property type="entry name" value="ER"/>
</dbReference>
<dbReference type="Gene3D" id="3.90.180.10">
    <property type="entry name" value="Medium-chain alcohol dehydrogenases, catalytic domain"/>
    <property type="match status" value="1"/>
</dbReference>
<keyword evidence="4" id="KW-1185">Reference proteome</keyword>
<dbReference type="EMBL" id="KI894031">
    <property type="protein sequence ID" value="OBR84814.1"/>
    <property type="molecule type" value="Genomic_DNA"/>
</dbReference>
<dbReference type="Pfam" id="PF08240">
    <property type="entry name" value="ADH_N"/>
    <property type="match status" value="1"/>
</dbReference>
<organism evidence="2">
    <name type="scientific">Kwoniella dejecticola CBS 10117</name>
    <dbReference type="NCBI Taxonomy" id="1296121"/>
    <lineage>
        <taxon>Eukaryota</taxon>
        <taxon>Fungi</taxon>
        <taxon>Dikarya</taxon>
        <taxon>Basidiomycota</taxon>
        <taxon>Agaricomycotina</taxon>
        <taxon>Tremellomycetes</taxon>
        <taxon>Tremellales</taxon>
        <taxon>Cryptococcaceae</taxon>
        <taxon>Kwoniella</taxon>
    </lineage>
</organism>
<dbReference type="EMBL" id="CP144534">
    <property type="protein sequence ID" value="WWC62285.1"/>
    <property type="molecule type" value="Genomic_DNA"/>
</dbReference>
<evidence type="ECO:0000313" key="2">
    <source>
        <dbReference type="EMBL" id="OBR84814.1"/>
    </source>
</evidence>
<dbReference type="Pfam" id="PF00107">
    <property type="entry name" value="ADH_zinc_N"/>
    <property type="match status" value="1"/>
</dbReference>
<dbReference type="Gene3D" id="3.40.50.720">
    <property type="entry name" value="NAD(P)-binding Rossmann-like Domain"/>
    <property type="match status" value="1"/>
</dbReference>
<dbReference type="OrthoDB" id="9930022at2759"/>